<dbReference type="PROSITE" id="PS51160">
    <property type="entry name" value="ACYLPHOSPHATASE_3"/>
    <property type="match status" value="1"/>
</dbReference>
<evidence type="ECO:0000256" key="2">
    <source>
        <dbReference type="ARBA" id="ARBA00012150"/>
    </source>
</evidence>
<keyword evidence="5 6" id="KW-0378">Hydrolase</keyword>
<evidence type="ECO:0000256" key="6">
    <source>
        <dbReference type="RuleBase" id="RU000553"/>
    </source>
</evidence>
<dbReference type="InterPro" id="IPR001792">
    <property type="entry name" value="Acylphosphatase-like_dom"/>
</dbReference>
<comment type="caution">
    <text evidence="9">The sequence shown here is derived from an EMBL/GenBank/DDBJ whole genome shotgun (WGS) entry which is preliminary data.</text>
</comment>
<dbReference type="InterPro" id="IPR036046">
    <property type="entry name" value="Acylphosphatase-like_dom_sf"/>
</dbReference>
<dbReference type="PROSITE" id="PS00150">
    <property type="entry name" value="ACYLPHOSPHATASE_1"/>
    <property type="match status" value="1"/>
</dbReference>
<protein>
    <recommendedName>
        <fullName evidence="3 5">Acylphosphatase</fullName>
        <ecNumber evidence="2 5">3.6.1.7</ecNumber>
    </recommendedName>
</protein>
<organism evidence="9 10">
    <name type="scientific">Herpetosiphon geysericola</name>
    <dbReference type="NCBI Taxonomy" id="70996"/>
    <lineage>
        <taxon>Bacteria</taxon>
        <taxon>Bacillati</taxon>
        <taxon>Chloroflexota</taxon>
        <taxon>Chloroflexia</taxon>
        <taxon>Herpetosiphonales</taxon>
        <taxon>Herpetosiphonaceae</taxon>
        <taxon>Herpetosiphon</taxon>
    </lineage>
</organism>
<accession>A0A0P6XSK9</accession>
<evidence type="ECO:0000256" key="4">
    <source>
        <dbReference type="ARBA" id="ARBA00047645"/>
    </source>
</evidence>
<dbReference type="InterPro" id="IPR020456">
    <property type="entry name" value="Acylphosphatase"/>
</dbReference>
<dbReference type="PANTHER" id="PTHR47268:SF4">
    <property type="entry name" value="ACYLPHOSPHATASE"/>
    <property type="match status" value="1"/>
</dbReference>
<gene>
    <name evidence="9" type="ORF">SE18_13370</name>
</gene>
<dbReference type="InterPro" id="IPR017968">
    <property type="entry name" value="Acylphosphatase_CS"/>
</dbReference>
<dbReference type="Pfam" id="PF00708">
    <property type="entry name" value="Acylphosphatase"/>
    <property type="match status" value="1"/>
</dbReference>
<dbReference type="EMBL" id="LGKP01000022">
    <property type="protein sequence ID" value="KPL85902.1"/>
    <property type="molecule type" value="Genomic_DNA"/>
</dbReference>
<evidence type="ECO:0000256" key="7">
    <source>
        <dbReference type="RuleBase" id="RU004168"/>
    </source>
</evidence>
<dbReference type="PANTHER" id="PTHR47268">
    <property type="entry name" value="ACYLPHOSPHATASE"/>
    <property type="match status" value="1"/>
</dbReference>
<sequence>METTRAHVIVTGTVQGVNFRANCRDQARLAKVGGWVKNLPDGSVEAIFEGSQAGVQRMISWCYSGPIHAKVQHVEVTWQEPTHREPTFDIAW</sequence>
<dbReference type="EC" id="3.6.1.7" evidence="2 5"/>
<keyword evidence="10" id="KW-1185">Reference proteome</keyword>
<dbReference type="GO" id="GO:0003998">
    <property type="term" value="F:acylphosphatase activity"/>
    <property type="evidence" value="ECO:0007669"/>
    <property type="project" value="UniProtKB-EC"/>
</dbReference>
<evidence type="ECO:0000256" key="1">
    <source>
        <dbReference type="ARBA" id="ARBA00005614"/>
    </source>
</evidence>
<dbReference type="NCBIfam" id="NF011016">
    <property type="entry name" value="PRK14444.1"/>
    <property type="match status" value="1"/>
</dbReference>
<dbReference type="Gene3D" id="3.30.70.100">
    <property type="match status" value="1"/>
</dbReference>
<dbReference type="SUPFAM" id="SSF54975">
    <property type="entry name" value="Acylphosphatase/BLUF domain-like"/>
    <property type="match status" value="1"/>
</dbReference>
<dbReference type="AlphaFoldDB" id="A0A0P6XSK9"/>
<feature type="active site" evidence="5">
    <location>
        <position position="38"/>
    </location>
</feature>
<dbReference type="OrthoDB" id="9808093at2"/>
<feature type="domain" description="Acylphosphatase-like" evidence="8">
    <location>
        <begin position="5"/>
        <end position="92"/>
    </location>
</feature>
<dbReference type="STRING" id="70996.SE18_13370"/>
<comment type="catalytic activity">
    <reaction evidence="4 5 6">
        <text>an acyl phosphate + H2O = a carboxylate + phosphate + H(+)</text>
        <dbReference type="Rhea" id="RHEA:14965"/>
        <dbReference type="ChEBI" id="CHEBI:15377"/>
        <dbReference type="ChEBI" id="CHEBI:15378"/>
        <dbReference type="ChEBI" id="CHEBI:29067"/>
        <dbReference type="ChEBI" id="CHEBI:43474"/>
        <dbReference type="ChEBI" id="CHEBI:59918"/>
        <dbReference type="EC" id="3.6.1.7"/>
    </reaction>
</comment>
<comment type="similarity">
    <text evidence="1 7">Belongs to the acylphosphatase family.</text>
</comment>
<proteinExistence type="inferred from homology"/>
<evidence type="ECO:0000256" key="3">
    <source>
        <dbReference type="ARBA" id="ARBA00015991"/>
    </source>
</evidence>
<evidence type="ECO:0000259" key="8">
    <source>
        <dbReference type="PROSITE" id="PS51160"/>
    </source>
</evidence>
<evidence type="ECO:0000313" key="9">
    <source>
        <dbReference type="EMBL" id="KPL85902.1"/>
    </source>
</evidence>
<dbReference type="RefSeq" id="WP_054534961.1">
    <property type="nucleotide sequence ID" value="NZ_LGKP01000022.1"/>
</dbReference>
<reference evidence="9 10" key="1">
    <citation type="submission" date="2015-07" db="EMBL/GenBank/DDBJ databases">
        <title>Whole genome sequence of Herpetosiphon geysericola DSM 7119.</title>
        <authorList>
            <person name="Hemp J."/>
            <person name="Ward L.M."/>
            <person name="Pace L.A."/>
            <person name="Fischer W.W."/>
        </authorList>
    </citation>
    <scope>NUCLEOTIDE SEQUENCE [LARGE SCALE GENOMIC DNA]</scope>
    <source>
        <strain evidence="9 10">DSM 7119</strain>
    </source>
</reference>
<dbReference type="PROSITE" id="PS00151">
    <property type="entry name" value="ACYLPHOSPHATASE_2"/>
    <property type="match status" value="1"/>
</dbReference>
<evidence type="ECO:0000256" key="5">
    <source>
        <dbReference type="PROSITE-ProRule" id="PRU00520"/>
    </source>
</evidence>
<name>A0A0P6XSK9_9CHLR</name>
<evidence type="ECO:0000313" key="10">
    <source>
        <dbReference type="Proteomes" id="UP000050277"/>
    </source>
</evidence>
<feature type="active site" evidence="5">
    <location>
        <position position="20"/>
    </location>
</feature>
<dbReference type="Proteomes" id="UP000050277">
    <property type="component" value="Unassembled WGS sequence"/>
</dbReference>